<dbReference type="EMBL" id="DS113263">
    <property type="protein sequence ID" value="EAY14893.1"/>
    <property type="molecule type" value="Genomic_DNA"/>
</dbReference>
<proteinExistence type="predicted"/>
<evidence type="ECO:0008006" key="5">
    <source>
        <dbReference type="Google" id="ProtNLM"/>
    </source>
</evidence>
<dbReference type="GO" id="GO:0036158">
    <property type="term" value="P:outer dynein arm assembly"/>
    <property type="evidence" value="ECO:0000318"/>
    <property type="project" value="GO_Central"/>
</dbReference>
<dbReference type="Proteomes" id="UP000001542">
    <property type="component" value="Unassembled WGS sequence"/>
</dbReference>
<reference evidence="3" key="2">
    <citation type="journal article" date="2007" name="Science">
        <title>Draft genome sequence of the sexually transmitted pathogen Trichomonas vaginalis.</title>
        <authorList>
            <person name="Carlton J.M."/>
            <person name="Hirt R.P."/>
            <person name="Silva J.C."/>
            <person name="Delcher A.L."/>
            <person name="Schatz M."/>
            <person name="Zhao Q."/>
            <person name="Wortman J.R."/>
            <person name="Bidwell S.L."/>
            <person name="Alsmark U.C.M."/>
            <person name="Besteiro S."/>
            <person name="Sicheritz-Ponten T."/>
            <person name="Noel C.J."/>
            <person name="Dacks J.B."/>
            <person name="Foster P.G."/>
            <person name="Simillion C."/>
            <person name="Van de Peer Y."/>
            <person name="Miranda-Saavedra D."/>
            <person name="Barton G.J."/>
            <person name="Westrop G.D."/>
            <person name="Mueller S."/>
            <person name="Dessi D."/>
            <person name="Fiori P.L."/>
            <person name="Ren Q."/>
            <person name="Paulsen I."/>
            <person name="Zhang H."/>
            <person name="Bastida-Corcuera F.D."/>
            <person name="Simoes-Barbosa A."/>
            <person name="Brown M.T."/>
            <person name="Hayes R.D."/>
            <person name="Mukherjee M."/>
            <person name="Okumura C.Y."/>
            <person name="Schneider R."/>
            <person name="Smith A.J."/>
            <person name="Vanacova S."/>
            <person name="Villalvazo M."/>
            <person name="Haas B.J."/>
            <person name="Pertea M."/>
            <person name="Feldblyum T.V."/>
            <person name="Utterback T.R."/>
            <person name="Shu C.L."/>
            <person name="Osoegawa K."/>
            <person name="de Jong P.J."/>
            <person name="Hrdy I."/>
            <person name="Horvathova L."/>
            <person name="Zubacova Z."/>
            <person name="Dolezal P."/>
            <person name="Malik S.B."/>
            <person name="Logsdon J.M. Jr."/>
            <person name="Henze K."/>
            <person name="Gupta A."/>
            <person name="Wang C.C."/>
            <person name="Dunne R.L."/>
            <person name="Upcroft J.A."/>
            <person name="Upcroft P."/>
            <person name="White O."/>
            <person name="Salzberg S.L."/>
            <person name="Tang P."/>
            <person name="Chiu C.-H."/>
            <person name="Lee Y.-S."/>
            <person name="Embley T.M."/>
            <person name="Coombs G.H."/>
            <person name="Mottram J.C."/>
            <person name="Tachezy J."/>
            <person name="Fraser-Liggett C.M."/>
            <person name="Johnson P.J."/>
        </authorList>
    </citation>
    <scope>NUCLEOTIDE SEQUENCE [LARGE SCALE GENOMIC DNA]</scope>
    <source>
        <strain evidence="3">G3</strain>
    </source>
</reference>
<dbReference type="Gene3D" id="2.60.40.790">
    <property type="match status" value="1"/>
</dbReference>
<dbReference type="KEGG" id="tva:4772889"/>
<dbReference type="InterPro" id="IPR008978">
    <property type="entry name" value="HSP20-like_chaperone"/>
</dbReference>
<dbReference type="OrthoDB" id="10250354at2759"/>
<keyword evidence="4" id="KW-1185">Reference proteome</keyword>
<feature type="region of interest" description="Disordered" evidence="2">
    <location>
        <begin position="374"/>
        <end position="401"/>
    </location>
</feature>
<accession>A2DXE1</accession>
<protein>
    <recommendedName>
        <fullName evidence="5">TPR Domain containing protein</fullName>
    </recommendedName>
</protein>
<evidence type="ECO:0000256" key="1">
    <source>
        <dbReference type="SAM" id="Coils"/>
    </source>
</evidence>
<dbReference type="STRING" id="5722.A2DXE1"/>
<dbReference type="SUPFAM" id="SSF49764">
    <property type="entry name" value="HSP20-like chaperones"/>
    <property type="match status" value="1"/>
</dbReference>
<name>A2DXE1_TRIV3</name>
<evidence type="ECO:0000313" key="4">
    <source>
        <dbReference type="Proteomes" id="UP000001542"/>
    </source>
</evidence>
<evidence type="ECO:0000313" key="3">
    <source>
        <dbReference type="EMBL" id="EAY14893.1"/>
    </source>
</evidence>
<dbReference type="SMR" id="A2DXE1"/>
<gene>
    <name evidence="3" type="ORF">TVAG_380030</name>
</gene>
<dbReference type="AlphaFoldDB" id="A2DXE1"/>
<dbReference type="VEuPathDB" id="TrichDB:TVAG_380030"/>
<organism evidence="3 4">
    <name type="scientific">Trichomonas vaginalis (strain ATCC PRA-98 / G3)</name>
    <dbReference type="NCBI Taxonomy" id="412133"/>
    <lineage>
        <taxon>Eukaryota</taxon>
        <taxon>Metamonada</taxon>
        <taxon>Parabasalia</taxon>
        <taxon>Trichomonadida</taxon>
        <taxon>Trichomonadidae</taxon>
        <taxon>Trichomonas</taxon>
    </lineage>
</organism>
<dbReference type="SUPFAM" id="SSF48452">
    <property type="entry name" value="TPR-like"/>
    <property type="match status" value="1"/>
</dbReference>
<feature type="coiled-coil region" evidence="1">
    <location>
        <begin position="100"/>
        <end position="133"/>
    </location>
</feature>
<dbReference type="GO" id="GO:0003341">
    <property type="term" value="P:cilium movement"/>
    <property type="evidence" value="ECO:0000318"/>
    <property type="project" value="GO_Central"/>
</dbReference>
<dbReference type="PANTHER" id="PTHR46492:SF1">
    <property type="entry name" value="DYNEIN AXONEMAL ASSEMBLY FACTOR 4"/>
    <property type="match status" value="1"/>
</dbReference>
<dbReference type="Gene3D" id="1.25.40.10">
    <property type="entry name" value="Tetratricopeptide repeat domain"/>
    <property type="match status" value="1"/>
</dbReference>
<evidence type="ECO:0000256" key="2">
    <source>
        <dbReference type="SAM" id="MobiDB-lite"/>
    </source>
</evidence>
<dbReference type="PANTHER" id="PTHR46492">
    <property type="entry name" value="DYNEIN ASSEMBLY FACTOR 4, AXONEMAL"/>
    <property type="match status" value="1"/>
</dbReference>
<sequence>MTSLHPDYTITDLSDRVVIKIVFKGHSASKCDIVVADLYAKFNLSPYFLIVNFPEFVSVTNVIASAKGQELVVHIGKVEPEKWKKYPWELPGPEELKKRQEESLERLLEYERKKAAQKKQEEEEEKKKSLQKSWDIEKEQRKTLEERIEEEKKYAQDLLAGKYLPEDDIKEPNINEQPLAPTRSKQVCVTTHTPTFKNLAARYDGPLRKFISPQKGDMSPQWMKDSGDTFFKDGAYTSAVNAYTKAIEGSDRQFCAAFSNRALARMKLGYYEFALQDCNEGLALIHDPIVSQEICILKVRLLSRKVFCLFKLGKFLDAFQANTEILKYIKKDEKVKKDLEQIALLAGDKIKGLKPDLPHGNIEEMSRLKTIIEDGKEEPIDLPEVKKPEEKPAEEKQVESN</sequence>
<dbReference type="RefSeq" id="XP_001327116.1">
    <property type="nucleotide sequence ID" value="XM_001327081.1"/>
</dbReference>
<reference evidence="3" key="1">
    <citation type="submission" date="2006-10" db="EMBL/GenBank/DDBJ databases">
        <authorList>
            <person name="Amadeo P."/>
            <person name="Zhao Q."/>
            <person name="Wortman J."/>
            <person name="Fraser-Liggett C."/>
            <person name="Carlton J."/>
        </authorList>
    </citation>
    <scope>NUCLEOTIDE SEQUENCE</scope>
    <source>
        <strain evidence="3">G3</strain>
    </source>
</reference>
<dbReference type="GO" id="GO:0036159">
    <property type="term" value="P:inner dynein arm assembly"/>
    <property type="evidence" value="ECO:0000318"/>
    <property type="project" value="GO_Central"/>
</dbReference>
<dbReference type="VEuPathDB" id="TrichDB:TVAGG3_0925590"/>
<dbReference type="InParanoid" id="A2DXE1"/>
<keyword evidence="1" id="KW-0175">Coiled coil</keyword>
<dbReference type="InterPro" id="IPR052004">
    <property type="entry name" value="Dynein_assembly_factor_4"/>
</dbReference>
<dbReference type="InterPro" id="IPR011990">
    <property type="entry name" value="TPR-like_helical_dom_sf"/>
</dbReference>